<accession>A0AAD3DH43</accession>
<gene>
    <name evidence="2" type="ORF">Agub_g2448</name>
</gene>
<feature type="compositionally biased region" description="Low complexity" evidence="1">
    <location>
        <begin position="1"/>
        <end position="14"/>
    </location>
</feature>
<dbReference type="AlphaFoldDB" id="A0AAD3DH43"/>
<reference evidence="2 3" key="1">
    <citation type="journal article" date="2021" name="Sci. Rep.">
        <title>Genome sequencing of the multicellular alga Astrephomene provides insights into convergent evolution of germ-soma differentiation.</title>
        <authorList>
            <person name="Yamashita S."/>
            <person name="Yamamoto K."/>
            <person name="Matsuzaki R."/>
            <person name="Suzuki S."/>
            <person name="Yamaguchi H."/>
            <person name="Hirooka S."/>
            <person name="Minakuchi Y."/>
            <person name="Miyagishima S."/>
            <person name="Kawachi M."/>
            <person name="Toyoda A."/>
            <person name="Nozaki H."/>
        </authorList>
    </citation>
    <scope>NUCLEOTIDE SEQUENCE [LARGE SCALE GENOMIC DNA]</scope>
    <source>
        <strain evidence="2 3">NIES-4017</strain>
    </source>
</reference>
<evidence type="ECO:0000256" key="1">
    <source>
        <dbReference type="SAM" id="MobiDB-lite"/>
    </source>
</evidence>
<comment type="caution">
    <text evidence="2">The sequence shown here is derived from an EMBL/GenBank/DDBJ whole genome shotgun (WGS) entry which is preliminary data.</text>
</comment>
<proteinExistence type="predicted"/>
<sequence>MKSSVGSTPSSSHSQPAKMELKPCQKNCHGLLLYFPPVPQRQKDGSLTSSSWRSSEPVCLGLSSVRQGPAFDLEQLQEARAIPEGHSVDYSVVLGHAVYQQTGSSREEQALPPGCAAGLEVMRFRNFQLRESESAARRSTSSLASTLQAYAKSFRMLSSDDDTEKSGSRTWASILAFDPEQYMTKFSAQAGKNVTAMSKWLSELQEAVSKPKA</sequence>
<evidence type="ECO:0000313" key="2">
    <source>
        <dbReference type="EMBL" id="GFR41700.1"/>
    </source>
</evidence>
<feature type="region of interest" description="Disordered" evidence="1">
    <location>
        <begin position="1"/>
        <end position="20"/>
    </location>
</feature>
<protein>
    <submittedName>
        <fullName evidence="2">Uncharacterized protein</fullName>
    </submittedName>
</protein>
<organism evidence="2 3">
    <name type="scientific">Astrephomene gubernaculifera</name>
    <dbReference type="NCBI Taxonomy" id="47775"/>
    <lineage>
        <taxon>Eukaryota</taxon>
        <taxon>Viridiplantae</taxon>
        <taxon>Chlorophyta</taxon>
        <taxon>core chlorophytes</taxon>
        <taxon>Chlorophyceae</taxon>
        <taxon>CS clade</taxon>
        <taxon>Chlamydomonadales</taxon>
        <taxon>Astrephomenaceae</taxon>
        <taxon>Astrephomene</taxon>
    </lineage>
</organism>
<evidence type="ECO:0000313" key="3">
    <source>
        <dbReference type="Proteomes" id="UP001054857"/>
    </source>
</evidence>
<keyword evidence="3" id="KW-1185">Reference proteome</keyword>
<dbReference type="Proteomes" id="UP001054857">
    <property type="component" value="Unassembled WGS sequence"/>
</dbReference>
<name>A0AAD3DH43_9CHLO</name>
<dbReference type="EMBL" id="BMAR01000002">
    <property type="protein sequence ID" value="GFR41700.1"/>
    <property type="molecule type" value="Genomic_DNA"/>
</dbReference>